<evidence type="ECO:0000256" key="2">
    <source>
        <dbReference type="ARBA" id="ARBA00022553"/>
    </source>
</evidence>
<evidence type="ECO:0000256" key="5">
    <source>
        <dbReference type="ARBA" id="ARBA00023125"/>
    </source>
</evidence>
<keyword evidence="3" id="KW-0902">Two-component regulatory system</keyword>
<dbReference type="GO" id="GO:0000156">
    <property type="term" value="F:phosphorelay response regulator activity"/>
    <property type="evidence" value="ECO:0007669"/>
    <property type="project" value="TreeGrafter"/>
</dbReference>
<evidence type="ECO:0000256" key="9">
    <source>
        <dbReference type="PROSITE-ProRule" id="PRU01091"/>
    </source>
</evidence>
<dbReference type="Pfam" id="PF00486">
    <property type="entry name" value="Trans_reg_C"/>
    <property type="match status" value="1"/>
</dbReference>
<dbReference type="GO" id="GO:0032993">
    <property type="term" value="C:protein-DNA complex"/>
    <property type="evidence" value="ECO:0007669"/>
    <property type="project" value="TreeGrafter"/>
</dbReference>
<dbReference type="Gene3D" id="3.40.50.2300">
    <property type="match status" value="1"/>
</dbReference>
<dbReference type="Gene3D" id="1.10.10.10">
    <property type="entry name" value="Winged helix-like DNA-binding domain superfamily/Winged helix DNA-binding domain"/>
    <property type="match status" value="1"/>
</dbReference>
<evidence type="ECO:0000313" key="12">
    <source>
        <dbReference type="EMBL" id="CEO87698.1"/>
    </source>
</evidence>
<evidence type="ECO:0000256" key="1">
    <source>
        <dbReference type="ARBA" id="ARBA00018672"/>
    </source>
</evidence>
<keyword evidence="6" id="KW-0804">Transcription</keyword>
<dbReference type="PROSITE" id="PS50110">
    <property type="entry name" value="RESPONSE_REGULATORY"/>
    <property type="match status" value="1"/>
</dbReference>
<dbReference type="GO" id="GO:0000976">
    <property type="term" value="F:transcription cis-regulatory region binding"/>
    <property type="evidence" value="ECO:0007669"/>
    <property type="project" value="TreeGrafter"/>
</dbReference>
<dbReference type="Proteomes" id="UP000046155">
    <property type="component" value="Unassembled WGS sequence"/>
</dbReference>
<dbReference type="InterPro" id="IPR016032">
    <property type="entry name" value="Sig_transdc_resp-reg_C-effctor"/>
</dbReference>
<evidence type="ECO:0000259" key="10">
    <source>
        <dbReference type="PROSITE" id="PS50110"/>
    </source>
</evidence>
<dbReference type="InterPro" id="IPR039420">
    <property type="entry name" value="WalR-like"/>
</dbReference>
<dbReference type="CDD" id="cd00383">
    <property type="entry name" value="trans_reg_C"/>
    <property type="match status" value="1"/>
</dbReference>
<keyword evidence="13" id="KW-1185">Reference proteome</keyword>
<dbReference type="GO" id="GO:0006355">
    <property type="term" value="P:regulation of DNA-templated transcription"/>
    <property type="evidence" value="ECO:0007669"/>
    <property type="project" value="InterPro"/>
</dbReference>
<dbReference type="EMBL" id="CDRZ01000024">
    <property type="protein sequence ID" value="CEO87698.1"/>
    <property type="molecule type" value="Genomic_DNA"/>
</dbReference>
<evidence type="ECO:0000256" key="7">
    <source>
        <dbReference type="ARBA" id="ARBA00024867"/>
    </source>
</evidence>
<dbReference type="Gene3D" id="6.10.250.690">
    <property type="match status" value="1"/>
</dbReference>
<dbReference type="InterPro" id="IPR001867">
    <property type="entry name" value="OmpR/PhoB-type_DNA-bd"/>
</dbReference>
<dbReference type="SUPFAM" id="SSF52172">
    <property type="entry name" value="CheY-like"/>
    <property type="match status" value="1"/>
</dbReference>
<accession>A0A0B7MHL4</accession>
<proteinExistence type="predicted"/>
<evidence type="ECO:0000259" key="11">
    <source>
        <dbReference type="PROSITE" id="PS51755"/>
    </source>
</evidence>
<dbReference type="PANTHER" id="PTHR48111:SF22">
    <property type="entry name" value="REGULATOR OF RPOS"/>
    <property type="match status" value="1"/>
</dbReference>
<feature type="domain" description="OmpR/PhoB-type" evidence="11">
    <location>
        <begin position="125"/>
        <end position="184"/>
    </location>
</feature>
<comment type="function">
    <text evidence="7">May play the central regulatory role in sporulation. It may be an element of the effector pathway responsible for the activation of sporulation genes in response to nutritional stress. Spo0A may act in concert with spo0H (a sigma factor) to control the expression of some genes that are critical to the sporulation process.</text>
</comment>
<dbReference type="InterPro" id="IPR011006">
    <property type="entry name" value="CheY-like_superfamily"/>
</dbReference>
<dbReference type="InterPro" id="IPR001789">
    <property type="entry name" value="Sig_transdc_resp-reg_receiver"/>
</dbReference>
<name>A0A0B7MHL4_9FIRM</name>
<evidence type="ECO:0000256" key="3">
    <source>
        <dbReference type="ARBA" id="ARBA00023012"/>
    </source>
</evidence>
<evidence type="ECO:0000256" key="4">
    <source>
        <dbReference type="ARBA" id="ARBA00023015"/>
    </source>
</evidence>
<dbReference type="AlphaFoldDB" id="A0A0B7MHL4"/>
<keyword evidence="5 9" id="KW-0238">DNA-binding</keyword>
<dbReference type="Pfam" id="PF00072">
    <property type="entry name" value="Response_reg"/>
    <property type="match status" value="1"/>
</dbReference>
<feature type="DNA-binding region" description="OmpR/PhoB-type" evidence="9">
    <location>
        <begin position="125"/>
        <end position="184"/>
    </location>
</feature>
<organism evidence="12 13">
    <name type="scientific">Syntrophaceticus schinkii</name>
    <dbReference type="NCBI Taxonomy" id="499207"/>
    <lineage>
        <taxon>Bacteria</taxon>
        <taxon>Bacillati</taxon>
        <taxon>Bacillota</taxon>
        <taxon>Clostridia</taxon>
        <taxon>Thermoanaerobacterales</taxon>
        <taxon>Thermoanaerobacterales Family III. Incertae Sedis</taxon>
        <taxon>Syntrophaceticus</taxon>
    </lineage>
</organism>
<reference evidence="13" key="1">
    <citation type="submission" date="2015-01" db="EMBL/GenBank/DDBJ databases">
        <authorList>
            <person name="Manzoor Shahid"/>
            <person name="Zubair Saima"/>
        </authorList>
    </citation>
    <scope>NUCLEOTIDE SEQUENCE [LARGE SCALE GENOMIC DNA]</scope>
    <source>
        <strain evidence="13">Sp3</strain>
    </source>
</reference>
<feature type="modified residue" description="4-aspartylphosphate" evidence="8">
    <location>
        <position position="51"/>
    </location>
</feature>
<protein>
    <recommendedName>
        <fullName evidence="1">Stage 0 sporulation protein A homolog</fullName>
    </recommendedName>
</protein>
<dbReference type="SMART" id="SM00448">
    <property type="entry name" value="REC"/>
    <property type="match status" value="1"/>
</dbReference>
<sequence>MRLLLVEDERQLSEALTELLIKNKYCIDAVYDGETGLDYALTGRYDVIVLDIMLPKLNGLDMLQQLRANGISTPTILLTAKGDVKDRVTGLDCGADDYLAKPFAAEELLARIRALCRRKGEMIIDDTLNFADFHLNLSSYELEGKNGSVRLTLKEFEILRHFMYKPNCVVTKDELIEKVWGFGF</sequence>
<dbReference type="PROSITE" id="PS51755">
    <property type="entry name" value="OMPR_PHOB"/>
    <property type="match status" value="1"/>
</dbReference>
<evidence type="ECO:0000256" key="6">
    <source>
        <dbReference type="ARBA" id="ARBA00023163"/>
    </source>
</evidence>
<dbReference type="PANTHER" id="PTHR48111">
    <property type="entry name" value="REGULATOR OF RPOS"/>
    <property type="match status" value="1"/>
</dbReference>
<keyword evidence="2 8" id="KW-0597">Phosphoprotein</keyword>
<gene>
    <name evidence="12" type="primary">cusR</name>
    <name evidence="12" type="ORF">SSCH_120008</name>
</gene>
<dbReference type="InterPro" id="IPR036388">
    <property type="entry name" value="WH-like_DNA-bd_sf"/>
</dbReference>
<feature type="domain" description="Response regulatory" evidence="10">
    <location>
        <begin position="2"/>
        <end position="116"/>
    </location>
</feature>
<dbReference type="SUPFAM" id="SSF46894">
    <property type="entry name" value="C-terminal effector domain of the bipartite response regulators"/>
    <property type="match status" value="1"/>
</dbReference>
<evidence type="ECO:0000256" key="8">
    <source>
        <dbReference type="PROSITE-ProRule" id="PRU00169"/>
    </source>
</evidence>
<evidence type="ECO:0000313" key="13">
    <source>
        <dbReference type="Proteomes" id="UP000046155"/>
    </source>
</evidence>
<keyword evidence="4" id="KW-0805">Transcription regulation</keyword>
<dbReference type="GO" id="GO:0005829">
    <property type="term" value="C:cytosol"/>
    <property type="evidence" value="ECO:0007669"/>
    <property type="project" value="TreeGrafter"/>
</dbReference>